<reference evidence="2" key="1">
    <citation type="journal article" date="2020" name="Stud. Mycol.">
        <title>101 Dothideomycetes genomes: a test case for predicting lifestyles and emergence of pathogens.</title>
        <authorList>
            <person name="Haridas S."/>
            <person name="Albert R."/>
            <person name="Binder M."/>
            <person name="Bloem J."/>
            <person name="Labutti K."/>
            <person name="Salamov A."/>
            <person name="Andreopoulos B."/>
            <person name="Baker S."/>
            <person name="Barry K."/>
            <person name="Bills G."/>
            <person name="Bluhm B."/>
            <person name="Cannon C."/>
            <person name="Castanera R."/>
            <person name="Culley D."/>
            <person name="Daum C."/>
            <person name="Ezra D."/>
            <person name="Gonzalez J."/>
            <person name="Henrissat B."/>
            <person name="Kuo A."/>
            <person name="Liang C."/>
            <person name="Lipzen A."/>
            <person name="Lutzoni F."/>
            <person name="Magnuson J."/>
            <person name="Mondo S."/>
            <person name="Nolan M."/>
            <person name="Ohm R."/>
            <person name="Pangilinan J."/>
            <person name="Park H.-J."/>
            <person name="Ramirez L."/>
            <person name="Alfaro M."/>
            <person name="Sun H."/>
            <person name="Tritt A."/>
            <person name="Yoshinaga Y."/>
            <person name="Zwiers L.-H."/>
            <person name="Turgeon B."/>
            <person name="Goodwin S."/>
            <person name="Spatafora J."/>
            <person name="Crous P."/>
            <person name="Grigoriev I."/>
        </authorList>
    </citation>
    <scope>NUCLEOTIDE SEQUENCE</scope>
    <source>
        <strain evidence="2">CBS 113818</strain>
    </source>
</reference>
<dbReference type="AlphaFoldDB" id="A0A6A7A8B3"/>
<dbReference type="InterPro" id="IPR010730">
    <property type="entry name" value="HET"/>
</dbReference>
<evidence type="ECO:0000259" key="1">
    <source>
        <dbReference type="Pfam" id="PF06985"/>
    </source>
</evidence>
<dbReference type="Proteomes" id="UP000799424">
    <property type="component" value="Unassembled WGS sequence"/>
</dbReference>
<dbReference type="PANTHER" id="PTHR33112">
    <property type="entry name" value="DOMAIN PROTEIN, PUTATIVE-RELATED"/>
    <property type="match status" value="1"/>
</dbReference>
<proteinExistence type="predicted"/>
<dbReference type="Pfam" id="PF06985">
    <property type="entry name" value="HET"/>
    <property type="match status" value="1"/>
</dbReference>
<keyword evidence="3" id="KW-1185">Reference proteome</keyword>
<protein>
    <submittedName>
        <fullName evidence="2">HET-domain-containing protein</fullName>
    </submittedName>
</protein>
<feature type="domain" description="Heterokaryon incompatibility" evidence="1">
    <location>
        <begin position="249"/>
        <end position="397"/>
    </location>
</feature>
<dbReference type="OrthoDB" id="5125733at2759"/>
<evidence type="ECO:0000313" key="3">
    <source>
        <dbReference type="Proteomes" id="UP000799424"/>
    </source>
</evidence>
<accession>A0A6A7A8B3</accession>
<name>A0A6A7A8B3_9PLEO</name>
<sequence>MDLLEPRVRRQRQDAHAAIVDSGNLCDACASISFKPLSQTGYAFRPDADPEVIRAYEKRLFHFHHCCIACVNKASIAGCRLCALFLVRLRINVNVEYENKLGASLLLPGAGVWVVLTQSPHGVITSTDGRSFAARSDQTNWDSKFTFHYEKTAAKIDLVSLPSNLIDTYKRYPERPQNERFEDSAEGLSTSTQIAKAWYETCHDKNWGHVSCRPFGTEPQTLPTRVIDVGTVRQPKARLLPTHGAKGKYLTLSYCWGKAPQRVILLKDDLPVWEATGLPFDDLSKTIQDAIVFTRKLYFRYLWVDALCIIQNDNDDKNKEFAVMGDIYKKSALTLAAAAGSTADTGLFVRRDPLGRWPCPVYREPNPKGDDIVMFAQLPTESIVETALDSRGWVFQEDMLATRTLKFCSDGLRWSCASFWMSEPTPSLQLHPSARPHTTFREWLHQPNWKPNWHSALDMQRHFFEDWYEAVASYTDRELTHASDKLPALAGLAQSMRSLKGCTYLQGLWEEDLEYGLLWYVGTPLKASGMSDLMRGPIHYRVVPASGSRGGRPAAQAPSPVEKKKVDFKDQAGMTATQETWLSLKLFSSVDKYNTIKVPSWTWASLPSGSIRFLYCPTGLTAQGTPMATCLRVNYTKGARRNSFVAAQGGHMLLKGALEQVMIIPGKPAPPDNSYQPESMSRGKWPASLGYRTSPAAEDAVLVGYTALDQDPEKSGLLWETLTVLLMRDDTKQEPRFVGDASGGYMKSGSMLPLTLARNSAGMIVPNGERRYTTALLLKHVGPYRNGVYRRVGLCQMHHSIWQEELRFPARRQELVLIV</sequence>
<organism evidence="2 3">
    <name type="scientific">Ophiobolus disseminans</name>
    <dbReference type="NCBI Taxonomy" id="1469910"/>
    <lineage>
        <taxon>Eukaryota</taxon>
        <taxon>Fungi</taxon>
        <taxon>Dikarya</taxon>
        <taxon>Ascomycota</taxon>
        <taxon>Pezizomycotina</taxon>
        <taxon>Dothideomycetes</taxon>
        <taxon>Pleosporomycetidae</taxon>
        <taxon>Pleosporales</taxon>
        <taxon>Pleosporineae</taxon>
        <taxon>Phaeosphaeriaceae</taxon>
        <taxon>Ophiobolus</taxon>
    </lineage>
</organism>
<dbReference type="PANTHER" id="PTHR33112:SF16">
    <property type="entry name" value="HETEROKARYON INCOMPATIBILITY DOMAIN-CONTAINING PROTEIN"/>
    <property type="match status" value="1"/>
</dbReference>
<gene>
    <name evidence="2" type="ORF">CC86DRAFT_368538</name>
</gene>
<dbReference type="EMBL" id="MU006221">
    <property type="protein sequence ID" value="KAF2829540.1"/>
    <property type="molecule type" value="Genomic_DNA"/>
</dbReference>
<evidence type="ECO:0000313" key="2">
    <source>
        <dbReference type="EMBL" id="KAF2829540.1"/>
    </source>
</evidence>